<dbReference type="Gene3D" id="2.60.40.10">
    <property type="entry name" value="Immunoglobulins"/>
    <property type="match status" value="1"/>
</dbReference>
<gene>
    <name evidence="1" type="ORF">GWK47_050027</name>
</gene>
<keyword evidence="2" id="KW-1185">Reference proteome</keyword>
<name>A0A8J5CT34_CHIOP</name>
<sequence>MYMGGAVKGVGAYTEGTTTEDEPKTPINGREVDATEKSITIAWEPANPVCTFQYKVCVYEVSTDPSSARCQVTSDTFITMPDLLECHAYISDVTALSASLNASLPLSFYSVTICTHIP</sequence>
<dbReference type="OrthoDB" id="5985519at2759"/>
<evidence type="ECO:0000313" key="1">
    <source>
        <dbReference type="EMBL" id="KAG0719671.1"/>
    </source>
</evidence>
<organism evidence="1 2">
    <name type="scientific">Chionoecetes opilio</name>
    <name type="common">Atlantic snow crab</name>
    <name type="synonym">Cancer opilio</name>
    <dbReference type="NCBI Taxonomy" id="41210"/>
    <lineage>
        <taxon>Eukaryota</taxon>
        <taxon>Metazoa</taxon>
        <taxon>Ecdysozoa</taxon>
        <taxon>Arthropoda</taxon>
        <taxon>Crustacea</taxon>
        <taxon>Multicrustacea</taxon>
        <taxon>Malacostraca</taxon>
        <taxon>Eumalacostraca</taxon>
        <taxon>Eucarida</taxon>
        <taxon>Decapoda</taxon>
        <taxon>Pleocyemata</taxon>
        <taxon>Brachyura</taxon>
        <taxon>Eubrachyura</taxon>
        <taxon>Majoidea</taxon>
        <taxon>Majidae</taxon>
        <taxon>Chionoecetes</taxon>
    </lineage>
</organism>
<dbReference type="InterPro" id="IPR036116">
    <property type="entry name" value="FN3_sf"/>
</dbReference>
<dbReference type="Proteomes" id="UP000770661">
    <property type="component" value="Unassembled WGS sequence"/>
</dbReference>
<protein>
    <recommendedName>
        <fullName evidence="3">Fibronectin type-III domain-containing protein</fullName>
    </recommendedName>
</protein>
<evidence type="ECO:0008006" key="3">
    <source>
        <dbReference type="Google" id="ProtNLM"/>
    </source>
</evidence>
<dbReference type="InterPro" id="IPR013783">
    <property type="entry name" value="Ig-like_fold"/>
</dbReference>
<accession>A0A8J5CT34</accession>
<dbReference type="SUPFAM" id="SSF49265">
    <property type="entry name" value="Fibronectin type III"/>
    <property type="match status" value="1"/>
</dbReference>
<dbReference type="AlphaFoldDB" id="A0A8J5CT34"/>
<reference evidence="1" key="1">
    <citation type="submission" date="2020-07" db="EMBL/GenBank/DDBJ databases">
        <title>The High-quality genome of the commercially important snow crab, Chionoecetes opilio.</title>
        <authorList>
            <person name="Jeong J.-H."/>
            <person name="Ryu S."/>
        </authorList>
    </citation>
    <scope>NUCLEOTIDE SEQUENCE</scope>
    <source>
        <strain evidence="1">MADBK_172401_WGS</strain>
        <tissue evidence="1">Digestive gland</tissue>
    </source>
</reference>
<comment type="caution">
    <text evidence="1">The sequence shown here is derived from an EMBL/GenBank/DDBJ whole genome shotgun (WGS) entry which is preliminary data.</text>
</comment>
<proteinExistence type="predicted"/>
<evidence type="ECO:0000313" key="2">
    <source>
        <dbReference type="Proteomes" id="UP000770661"/>
    </source>
</evidence>
<dbReference type="EMBL" id="JACEEZ010014154">
    <property type="protein sequence ID" value="KAG0719671.1"/>
    <property type="molecule type" value="Genomic_DNA"/>
</dbReference>